<dbReference type="PANTHER" id="PTHR22846:SF2">
    <property type="entry name" value="F-BOX-LIKE_WD REPEAT-CONTAINING PROTEIN EBI"/>
    <property type="match status" value="1"/>
</dbReference>
<feature type="repeat" description="WD" evidence="5">
    <location>
        <begin position="88"/>
        <end position="122"/>
    </location>
</feature>
<dbReference type="Gene3D" id="2.130.10.10">
    <property type="entry name" value="YVTN repeat-like/Quinoprotein amine dehydrogenase"/>
    <property type="match status" value="1"/>
</dbReference>
<evidence type="ECO:0000256" key="5">
    <source>
        <dbReference type="PROSITE-ProRule" id="PRU00221"/>
    </source>
</evidence>
<dbReference type="AlphaFoldDB" id="A0A5N6Q4I2"/>
<evidence type="ECO:0000256" key="1">
    <source>
        <dbReference type="ARBA" id="ARBA00004123"/>
    </source>
</evidence>
<dbReference type="SUPFAM" id="SSF50978">
    <property type="entry name" value="WD40 repeat-like"/>
    <property type="match status" value="1"/>
</dbReference>
<dbReference type="InterPro" id="IPR019775">
    <property type="entry name" value="WD40_repeat_CS"/>
</dbReference>
<protein>
    <submittedName>
        <fullName evidence="6">Uncharacterized protein</fullName>
    </submittedName>
</protein>
<dbReference type="PROSITE" id="PS50082">
    <property type="entry name" value="WD_REPEATS_2"/>
    <property type="match status" value="2"/>
</dbReference>
<dbReference type="PROSITE" id="PS50294">
    <property type="entry name" value="WD_REPEATS_REGION"/>
    <property type="match status" value="2"/>
</dbReference>
<keyword evidence="2 5" id="KW-0853">WD repeat</keyword>
<sequence>MWWDGGWAGASFSFMYHVQCNNLIILIITHDIAPREPSARRGLRSNPAGSGSGDSTARIWRIADRTNSSSLTNSLAGVCVLKHFKAKPEEKSKDINTLDWNVDGTLLATGSHDGFARVWNTEDPALDVDWGPNHNFATGSSYAKIYVCKIGENQPLKMFSGHKHRVNCVKWDARCLLLASCSNDMTAKKINTISWSHTGPATENSNKKLLLARDALYSLAFSPNSEYLASGSGDNVLNIWSVKECKIIKAYPCNGGISQVSWNKEGNKIAYSSHDKSVCVSDFRM</sequence>
<dbReference type="GO" id="GO:0000118">
    <property type="term" value="C:histone deacetylase complex"/>
    <property type="evidence" value="ECO:0007669"/>
    <property type="project" value="TreeGrafter"/>
</dbReference>
<dbReference type="EMBL" id="SZYD01000001">
    <property type="protein sequence ID" value="KAD7479393.1"/>
    <property type="molecule type" value="Genomic_DNA"/>
</dbReference>
<evidence type="ECO:0000313" key="7">
    <source>
        <dbReference type="Proteomes" id="UP000326396"/>
    </source>
</evidence>
<dbReference type="InterPro" id="IPR045183">
    <property type="entry name" value="Ebi-like"/>
</dbReference>
<comment type="subcellular location">
    <subcellularLocation>
        <location evidence="1">Nucleus</location>
    </subcellularLocation>
</comment>
<comment type="caution">
    <text evidence="6">The sequence shown here is derived from an EMBL/GenBank/DDBJ whole genome shotgun (WGS) entry which is preliminary data.</text>
</comment>
<dbReference type="SMART" id="SM00320">
    <property type="entry name" value="WD40"/>
    <property type="match status" value="4"/>
</dbReference>
<proteinExistence type="predicted"/>
<dbReference type="OrthoDB" id="1367865at2759"/>
<feature type="repeat" description="WD" evidence="5">
    <location>
        <begin position="209"/>
        <end position="250"/>
    </location>
</feature>
<dbReference type="GO" id="GO:0006357">
    <property type="term" value="P:regulation of transcription by RNA polymerase II"/>
    <property type="evidence" value="ECO:0007669"/>
    <property type="project" value="TreeGrafter"/>
</dbReference>
<evidence type="ECO:0000313" key="6">
    <source>
        <dbReference type="EMBL" id="KAD7479393.1"/>
    </source>
</evidence>
<dbReference type="PROSITE" id="PS00678">
    <property type="entry name" value="WD_REPEATS_1"/>
    <property type="match status" value="1"/>
</dbReference>
<keyword evidence="3" id="KW-0677">Repeat</keyword>
<dbReference type="InterPro" id="IPR020472">
    <property type="entry name" value="WD40_PAC1"/>
</dbReference>
<dbReference type="InterPro" id="IPR036322">
    <property type="entry name" value="WD40_repeat_dom_sf"/>
</dbReference>
<name>A0A5N6Q4I2_9ASTR</name>
<evidence type="ECO:0000256" key="3">
    <source>
        <dbReference type="ARBA" id="ARBA00022737"/>
    </source>
</evidence>
<dbReference type="Proteomes" id="UP000326396">
    <property type="component" value="Linkage Group LG1"/>
</dbReference>
<evidence type="ECO:0000256" key="4">
    <source>
        <dbReference type="ARBA" id="ARBA00023242"/>
    </source>
</evidence>
<gene>
    <name evidence="6" type="ORF">E3N88_02529</name>
</gene>
<dbReference type="InterPro" id="IPR015943">
    <property type="entry name" value="WD40/YVTN_repeat-like_dom_sf"/>
</dbReference>
<keyword evidence="4" id="KW-0539">Nucleus</keyword>
<dbReference type="PRINTS" id="PR00320">
    <property type="entry name" value="GPROTEINBRPT"/>
</dbReference>
<dbReference type="Pfam" id="PF00400">
    <property type="entry name" value="WD40"/>
    <property type="match status" value="4"/>
</dbReference>
<dbReference type="InterPro" id="IPR001680">
    <property type="entry name" value="WD40_rpt"/>
</dbReference>
<keyword evidence="7" id="KW-1185">Reference proteome</keyword>
<evidence type="ECO:0000256" key="2">
    <source>
        <dbReference type="ARBA" id="ARBA00022574"/>
    </source>
</evidence>
<dbReference type="PANTHER" id="PTHR22846">
    <property type="entry name" value="WD40 REPEAT PROTEIN"/>
    <property type="match status" value="1"/>
</dbReference>
<accession>A0A5N6Q4I2</accession>
<reference evidence="6 7" key="1">
    <citation type="submission" date="2019-05" db="EMBL/GenBank/DDBJ databases">
        <title>Mikania micrantha, genome provides insights into the molecular mechanism of rapid growth.</title>
        <authorList>
            <person name="Liu B."/>
        </authorList>
    </citation>
    <scope>NUCLEOTIDE SEQUENCE [LARGE SCALE GENOMIC DNA]</scope>
    <source>
        <strain evidence="6">NLD-2019</strain>
        <tissue evidence="6">Leaf</tissue>
    </source>
</reference>
<organism evidence="6 7">
    <name type="scientific">Mikania micrantha</name>
    <name type="common">bitter vine</name>
    <dbReference type="NCBI Taxonomy" id="192012"/>
    <lineage>
        <taxon>Eukaryota</taxon>
        <taxon>Viridiplantae</taxon>
        <taxon>Streptophyta</taxon>
        <taxon>Embryophyta</taxon>
        <taxon>Tracheophyta</taxon>
        <taxon>Spermatophyta</taxon>
        <taxon>Magnoliopsida</taxon>
        <taxon>eudicotyledons</taxon>
        <taxon>Gunneridae</taxon>
        <taxon>Pentapetalae</taxon>
        <taxon>asterids</taxon>
        <taxon>campanulids</taxon>
        <taxon>Asterales</taxon>
        <taxon>Asteraceae</taxon>
        <taxon>Asteroideae</taxon>
        <taxon>Heliantheae alliance</taxon>
        <taxon>Eupatorieae</taxon>
        <taxon>Mikania</taxon>
    </lineage>
</organism>
<dbReference type="GO" id="GO:0003714">
    <property type="term" value="F:transcription corepressor activity"/>
    <property type="evidence" value="ECO:0007669"/>
    <property type="project" value="InterPro"/>
</dbReference>